<dbReference type="RefSeq" id="WP_054522560.1">
    <property type="nucleotide sequence ID" value="NZ_LGKO01000006.1"/>
</dbReference>
<dbReference type="OrthoDB" id="156755at2"/>
<comment type="caution">
    <text evidence="2">The sequence shown here is derived from an EMBL/GenBank/DDBJ whole genome shotgun (WGS) entry which is preliminary data.</text>
</comment>
<evidence type="ECO:0000313" key="3">
    <source>
        <dbReference type="Proteomes" id="UP000050544"/>
    </source>
</evidence>
<dbReference type="SUPFAM" id="SSF53448">
    <property type="entry name" value="Nucleotide-diphospho-sugar transferases"/>
    <property type="match status" value="1"/>
</dbReference>
<organism evidence="2 3">
    <name type="scientific">Thermanaerothrix daxensis</name>
    <dbReference type="NCBI Taxonomy" id="869279"/>
    <lineage>
        <taxon>Bacteria</taxon>
        <taxon>Bacillati</taxon>
        <taxon>Chloroflexota</taxon>
        <taxon>Anaerolineae</taxon>
        <taxon>Anaerolineales</taxon>
        <taxon>Anaerolineaceae</taxon>
        <taxon>Thermanaerothrix</taxon>
    </lineage>
</organism>
<proteinExistence type="predicted"/>
<evidence type="ECO:0000259" key="1">
    <source>
        <dbReference type="Pfam" id="PF00535"/>
    </source>
</evidence>
<gene>
    <name evidence="2" type="ORF">SE15_13040</name>
</gene>
<sequence length="334" mass="37574">MRLGQNPARIDTPAYSPQPLGLASLVFIPHLEGYFQHGLTILKAHLLSLHAHTEAPFDLLVFDNGSCREVKVFLHEMQAAGWIRWLVTSEVNLGKTGALNWILAAMPNPIIGYADADVFFRRGWWPASRELLEGFPQAGIVTAQPCFFDILRGEGQAAGRLFAPHQVEAYTPDPEVVEEYCRGINAPEDLRQRYLRTPLPVVRNAQGVPAVLGASHMQFVARREVLRQVLPLPATRGLSPEEDRVFNQRIDELGRLHLSTLRPWVVHMGNTVDAHLQPEVEAVLGTPLAPPALPTPAVEGSLPRRWLGKLARMPRLRRYFLRLYNALYEIYSER</sequence>
<protein>
    <recommendedName>
        <fullName evidence="1">Glycosyltransferase 2-like domain-containing protein</fullName>
    </recommendedName>
</protein>
<dbReference type="AlphaFoldDB" id="A0A0P6YI69"/>
<dbReference type="Pfam" id="PF00535">
    <property type="entry name" value="Glycos_transf_2"/>
    <property type="match status" value="1"/>
</dbReference>
<accession>A0A0P6YI69</accession>
<dbReference type="STRING" id="869279.SE15_13040"/>
<dbReference type="Gene3D" id="3.90.550.10">
    <property type="entry name" value="Spore Coat Polysaccharide Biosynthesis Protein SpsA, Chain A"/>
    <property type="match status" value="1"/>
</dbReference>
<name>A0A0P6YI69_9CHLR</name>
<keyword evidence="3" id="KW-1185">Reference proteome</keyword>
<dbReference type="Proteomes" id="UP000050544">
    <property type="component" value="Unassembled WGS sequence"/>
</dbReference>
<evidence type="ECO:0000313" key="2">
    <source>
        <dbReference type="EMBL" id="KPL82041.1"/>
    </source>
</evidence>
<feature type="domain" description="Glycosyltransferase 2-like" evidence="1">
    <location>
        <begin position="42"/>
        <end position="145"/>
    </location>
</feature>
<dbReference type="CDD" id="cd00761">
    <property type="entry name" value="Glyco_tranf_GTA_type"/>
    <property type="match status" value="1"/>
</dbReference>
<reference evidence="2 3" key="1">
    <citation type="submission" date="2015-07" db="EMBL/GenBank/DDBJ databases">
        <title>Whole genome sequence of Thermanaerothrix daxensis DSM 23592.</title>
        <authorList>
            <person name="Hemp J."/>
            <person name="Ward L.M."/>
            <person name="Pace L.A."/>
            <person name="Fischer W.W."/>
        </authorList>
    </citation>
    <scope>NUCLEOTIDE SEQUENCE [LARGE SCALE GENOMIC DNA]</scope>
    <source>
        <strain evidence="2 3">GNS-1</strain>
    </source>
</reference>
<dbReference type="InterPro" id="IPR001173">
    <property type="entry name" value="Glyco_trans_2-like"/>
</dbReference>
<dbReference type="InterPro" id="IPR029044">
    <property type="entry name" value="Nucleotide-diphossugar_trans"/>
</dbReference>
<dbReference type="EMBL" id="LGKO01000006">
    <property type="protein sequence ID" value="KPL82041.1"/>
    <property type="molecule type" value="Genomic_DNA"/>
</dbReference>